<organism evidence="4">
    <name type="scientific">Eucalyptus grandis</name>
    <name type="common">Flooded gum</name>
    <dbReference type="NCBI Taxonomy" id="71139"/>
    <lineage>
        <taxon>Eukaryota</taxon>
        <taxon>Viridiplantae</taxon>
        <taxon>Streptophyta</taxon>
        <taxon>Embryophyta</taxon>
        <taxon>Tracheophyta</taxon>
        <taxon>Spermatophyta</taxon>
        <taxon>Magnoliopsida</taxon>
        <taxon>eudicotyledons</taxon>
        <taxon>Gunneridae</taxon>
        <taxon>Pentapetalae</taxon>
        <taxon>rosids</taxon>
        <taxon>malvids</taxon>
        <taxon>Myrtales</taxon>
        <taxon>Myrtaceae</taxon>
        <taxon>Myrtoideae</taxon>
        <taxon>Eucalypteae</taxon>
        <taxon>Eucalyptus</taxon>
    </lineage>
</organism>
<dbReference type="eggNOG" id="KOG4032">
    <property type="taxonomic scope" value="Eukaryota"/>
</dbReference>
<feature type="region of interest" description="Disordered" evidence="3">
    <location>
        <begin position="177"/>
        <end position="247"/>
    </location>
</feature>
<protein>
    <recommendedName>
        <fullName evidence="5">Pre-rRNA-processing protein TSR2 homolog</fullName>
    </recommendedName>
</protein>
<feature type="region of interest" description="Disordered" evidence="3">
    <location>
        <begin position="26"/>
        <end position="60"/>
    </location>
</feature>
<dbReference type="STRING" id="71139.A0A059B6B0"/>
<dbReference type="GO" id="GO:0000462">
    <property type="term" value="P:maturation of SSU-rRNA from tricistronic rRNA transcript (SSU-rRNA, 5.8S rRNA, LSU-rRNA)"/>
    <property type="evidence" value="ECO:0000318"/>
    <property type="project" value="GO_Central"/>
</dbReference>
<gene>
    <name evidence="4" type="ORF">EUGRSUZ_H04397</name>
</gene>
<proteinExistence type="inferred from homology"/>
<evidence type="ECO:0000313" key="4">
    <source>
        <dbReference type="EMBL" id="KCW61663.1"/>
    </source>
</evidence>
<dbReference type="AlphaFoldDB" id="A0A059B6B0"/>
<dbReference type="Gramene" id="KCW61663">
    <property type="protein sequence ID" value="KCW61663"/>
    <property type="gene ID" value="EUGRSUZ_H04397"/>
</dbReference>
<dbReference type="InParanoid" id="A0A059B6B0"/>
<feature type="compositionally biased region" description="Basic and acidic residues" evidence="3">
    <location>
        <begin position="34"/>
        <end position="45"/>
    </location>
</feature>
<dbReference type="InterPro" id="IPR019398">
    <property type="entry name" value="Pre-rRNA_process_TSR2"/>
</dbReference>
<dbReference type="KEGG" id="egr:104415476"/>
<sequence length="247" mass="27512">MAARTDRLGSRNSAFPLRRAALAALYKPSAAPLQRRERERQRDMETEPPTPPPRQLPEPAVPIFREGVALTLSRWSALQMAVDNEWGGRNSRQRADELGHDIFTWFTQSKEPLYIDDLEDLLYEAMIALNTVAEDGSVEEVAEKLVIMHEECLEGNFAAVEKLREAALKRVAPAHVKQVVEGEEEEDSDSDSEDMTVDDSPYMVVDAPKSQPSPTPANKARDEGRPTQAADADGWTVVSSRKSKGKK</sequence>
<comment type="similarity">
    <text evidence="1">Belongs to the TSR2 family.</text>
</comment>
<dbReference type="GO" id="GO:0005634">
    <property type="term" value="C:nucleus"/>
    <property type="evidence" value="ECO:0000318"/>
    <property type="project" value="GO_Central"/>
</dbReference>
<dbReference type="OMA" id="LAKDEWF"/>
<feature type="compositionally biased region" description="Pro residues" evidence="3">
    <location>
        <begin position="48"/>
        <end position="60"/>
    </location>
</feature>
<dbReference type="PANTHER" id="PTHR21250">
    <property type="entry name" value="PRE-RRNA-PROCESSING PROTEIN TSR2 HOMOLOG"/>
    <property type="match status" value="1"/>
</dbReference>
<accession>A0A059B6B0</accession>
<dbReference type="Pfam" id="PF10273">
    <property type="entry name" value="WGG"/>
    <property type="match status" value="1"/>
</dbReference>
<dbReference type="FunCoup" id="A0A059B6B0">
    <property type="interactions" value="1926"/>
</dbReference>
<reference evidence="4" key="1">
    <citation type="submission" date="2013-07" db="EMBL/GenBank/DDBJ databases">
        <title>The genome of Eucalyptus grandis.</title>
        <authorList>
            <person name="Schmutz J."/>
            <person name="Hayes R."/>
            <person name="Myburg A."/>
            <person name="Tuskan G."/>
            <person name="Grattapaglia D."/>
            <person name="Rokhsar D.S."/>
        </authorList>
    </citation>
    <scope>NUCLEOTIDE SEQUENCE</scope>
    <source>
        <tissue evidence="4">Leaf extractions</tissue>
    </source>
</reference>
<name>A0A059B6B0_EUCGR</name>
<feature type="compositionally biased region" description="Acidic residues" evidence="3">
    <location>
        <begin position="181"/>
        <end position="197"/>
    </location>
</feature>
<dbReference type="OrthoDB" id="263560at2759"/>
<evidence type="ECO:0000256" key="1">
    <source>
        <dbReference type="ARBA" id="ARBA00006524"/>
    </source>
</evidence>
<keyword evidence="2" id="KW-0698">rRNA processing</keyword>
<evidence type="ECO:0000256" key="2">
    <source>
        <dbReference type="ARBA" id="ARBA00022552"/>
    </source>
</evidence>
<evidence type="ECO:0008006" key="5">
    <source>
        <dbReference type="Google" id="ProtNLM"/>
    </source>
</evidence>
<evidence type="ECO:0000256" key="3">
    <source>
        <dbReference type="SAM" id="MobiDB-lite"/>
    </source>
</evidence>
<dbReference type="EMBL" id="KK198760">
    <property type="protein sequence ID" value="KCW61663.1"/>
    <property type="molecule type" value="Genomic_DNA"/>
</dbReference>